<protein>
    <submittedName>
        <fullName evidence="1">Uncharacterized protein</fullName>
    </submittedName>
</protein>
<evidence type="ECO:0000313" key="1">
    <source>
        <dbReference type="EMBL" id="JAH39000.1"/>
    </source>
</evidence>
<sequence length="16" mass="1944">MYLLCFRGFLKRAGLR</sequence>
<dbReference type="EMBL" id="GBXM01069577">
    <property type="protein sequence ID" value="JAH39000.1"/>
    <property type="molecule type" value="Transcribed_RNA"/>
</dbReference>
<proteinExistence type="predicted"/>
<reference evidence="1" key="1">
    <citation type="submission" date="2014-11" db="EMBL/GenBank/DDBJ databases">
        <authorList>
            <person name="Amaro Gonzalez C."/>
        </authorList>
    </citation>
    <scope>NUCLEOTIDE SEQUENCE</scope>
</reference>
<accession>A0A0E9SE92</accession>
<name>A0A0E9SE92_ANGAN</name>
<organism evidence="1">
    <name type="scientific">Anguilla anguilla</name>
    <name type="common">European freshwater eel</name>
    <name type="synonym">Muraena anguilla</name>
    <dbReference type="NCBI Taxonomy" id="7936"/>
    <lineage>
        <taxon>Eukaryota</taxon>
        <taxon>Metazoa</taxon>
        <taxon>Chordata</taxon>
        <taxon>Craniata</taxon>
        <taxon>Vertebrata</taxon>
        <taxon>Euteleostomi</taxon>
        <taxon>Actinopterygii</taxon>
        <taxon>Neopterygii</taxon>
        <taxon>Teleostei</taxon>
        <taxon>Anguilliformes</taxon>
        <taxon>Anguillidae</taxon>
        <taxon>Anguilla</taxon>
    </lineage>
</organism>
<reference evidence="1" key="2">
    <citation type="journal article" date="2015" name="Fish Shellfish Immunol.">
        <title>Early steps in the European eel (Anguilla anguilla)-Vibrio vulnificus interaction in the gills: Role of the RtxA13 toxin.</title>
        <authorList>
            <person name="Callol A."/>
            <person name="Pajuelo D."/>
            <person name="Ebbesson L."/>
            <person name="Teles M."/>
            <person name="MacKenzie S."/>
            <person name="Amaro C."/>
        </authorList>
    </citation>
    <scope>NUCLEOTIDE SEQUENCE</scope>
</reference>
<dbReference type="AlphaFoldDB" id="A0A0E9SE92"/>